<dbReference type="InterPro" id="IPR023228">
    <property type="entry name" value="SAM_OH_AdoTrfase_N_sf"/>
</dbReference>
<dbReference type="InterPro" id="IPR046469">
    <property type="entry name" value="SAM_HAT_N"/>
</dbReference>
<dbReference type="Pfam" id="PF01887">
    <property type="entry name" value="SAM_HAT_N"/>
    <property type="match status" value="1"/>
</dbReference>
<keyword evidence="1" id="KW-0949">S-adenosyl-L-methionine</keyword>
<evidence type="ECO:0000313" key="6">
    <source>
        <dbReference type="Proteomes" id="UP000185678"/>
    </source>
</evidence>
<feature type="domain" description="S-adenosyl-l-methionine hydroxide adenosyltransferase C-terminal" evidence="4">
    <location>
        <begin position="170"/>
        <end position="248"/>
    </location>
</feature>
<dbReference type="PANTHER" id="PTHR35092:SF1">
    <property type="entry name" value="CHLORINASE MJ1651"/>
    <property type="match status" value="1"/>
</dbReference>
<dbReference type="PIRSF" id="PIRSF006779">
    <property type="entry name" value="UCP006779"/>
    <property type="match status" value="1"/>
</dbReference>
<evidence type="ECO:0000259" key="4">
    <source>
        <dbReference type="Pfam" id="PF20257"/>
    </source>
</evidence>
<dbReference type="EMBL" id="FTOA01000001">
    <property type="protein sequence ID" value="SIS36959.1"/>
    <property type="molecule type" value="Genomic_DNA"/>
</dbReference>
<dbReference type="SUPFAM" id="SSF101852">
    <property type="entry name" value="Bacterial fluorinating enzyme, C-terminal domain"/>
    <property type="match status" value="1"/>
</dbReference>
<dbReference type="Proteomes" id="UP000185678">
    <property type="component" value="Unassembled WGS sequence"/>
</dbReference>
<dbReference type="STRING" id="80876.SAMN05421779_101160"/>
<evidence type="ECO:0000313" key="5">
    <source>
        <dbReference type="EMBL" id="SIS36959.1"/>
    </source>
</evidence>
<dbReference type="Gene3D" id="2.40.30.90">
    <property type="entry name" value="Bacterial fluorinating enzyme like"/>
    <property type="match status" value="1"/>
</dbReference>
<evidence type="ECO:0000256" key="1">
    <source>
        <dbReference type="ARBA" id="ARBA00022691"/>
    </source>
</evidence>
<evidence type="ECO:0000256" key="2">
    <source>
        <dbReference type="ARBA" id="ARBA00024035"/>
    </source>
</evidence>
<dbReference type="RefSeq" id="WP_076398087.1">
    <property type="nucleotide sequence ID" value="NZ_FTOA01000001.1"/>
</dbReference>
<sequence>MLILATDFGLAGPYMGQMHAVLALNAPSVPRIDLFADLPVFDPYRASYLLPAYCRTPFPADSVFLCVVDPGVGTDRKAVIVRTAQGWFVGPDNGLFAQIVRRAKTVEAWEILWRPETLSASFHGRDLFAPVAAALARGERPAAEPTAGCLYAAPLPPTELDRPHWPDDLAEIVYLDHYGNAITGLRPSVLAADAVLSCRDHRVRAATTFGAVPPQSGFWYVNSNGLIEIALNGGSVATHWHGGIGDHVSF</sequence>
<name>A0A1N7IIQ0_9PROT</name>
<evidence type="ECO:0000259" key="3">
    <source>
        <dbReference type="Pfam" id="PF01887"/>
    </source>
</evidence>
<accession>A0A1N7IIQ0</accession>
<dbReference type="Pfam" id="PF20257">
    <property type="entry name" value="SAM_HAT_C"/>
    <property type="match status" value="1"/>
</dbReference>
<dbReference type="InterPro" id="IPR023227">
    <property type="entry name" value="SAM_OH_AdoTrfase_C_sf"/>
</dbReference>
<dbReference type="Gene3D" id="3.40.50.10790">
    <property type="entry name" value="S-adenosyl-l-methionine hydroxide adenosyltransferase, N-terminal"/>
    <property type="match status" value="1"/>
</dbReference>
<evidence type="ECO:0008006" key="7">
    <source>
        <dbReference type="Google" id="ProtNLM"/>
    </source>
</evidence>
<dbReference type="SUPFAM" id="SSF102522">
    <property type="entry name" value="Bacterial fluorinating enzyme, N-terminal domain"/>
    <property type="match status" value="1"/>
</dbReference>
<feature type="domain" description="S-adenosyl-l-methionine hydroxide adenosyltransferase N-terminal" evidence="3">
    <location>
        <begin position="3"/>
        <end position="141"/>
    </location>
</feature>
<reference evidence="5 6" key="1">
    <citation type="submission" date="2017-01" db="EMBL/GenBank/DDBJ databases">
        <authorList>
            <person name="Mah S.A."/>
            <person name="Swanson W.J."/>
            <person name="Moy G.W."/>
            <person name="Vacquier V.D."/>
        </authorList>
    </citation>
    <scope>NUCLEOTIDE SEQUENCE [LARGE SCALE GENOMIC DNA]</scope>
    <source>
        <strain evidence="5 6">DSM 11589</strain>
    </source>
</reference>
<dbReference type="InterPro" id="IPR046470">
    <property type="entry name" value="SAM_HAT_C"/>
</dbReference>
<comment type="similarity">
    <text evidence="2">Belongs to the SAM hydrolase / SAM-dependent halogenase family.</text>
</comment>
<dbReference type="InterPro" id="IPR002747">
    <property type="entry name" value="SAM_OH_AdoTrfase"/>
</dbReference>
<dbReference type="AlphaFoldDB" id="A0A1N7IIQ0"/>
<dbReference type="PANTHER" id="PTHR35092">
    <property type="entry name" value="CHLORINASE MJ1651"/>
    <property type="match status" value="1"/>
</dbReference>
<proteinExistence type="inferred from homology"/>
<organism evidence="5 6">
    <name type="scientific">Insolitispirillum peregrinum</name>
    <dbReference type="NCBI Taxonomy" id="80876"/>
    <lineage>
        <taxon>Bacteria</taxon>
        <taxon>Pseudomonadati</taxon>
        <taxon>Pseudomonadota</taxon>
        <taxon>Alphaproteobacteria</taxon>
        <taxon>Rhodospirillales</taxon>
        <taxon>Novispirillaceae</taxon>
        <taxon>Insolitispirillum</taxon>
    </lineage>
</organism>
<gene>
    <name evidence="5" type="ORF">SAMN05421779_101160</name>
</gene>
<keyword evidence="6" id="KW-1185">Reference proteome</keyword>
<dbReference type="OrthoDB" id="9792195at2"/>
<protein>
    <recommendedName>
        <fullName evidence="7">SAM-dependent chlorinase/fluorinase</fullName>
    </recommendedName>
</protein>